<evidence type="ECO:0000256" key="14">
    <source>
        <dbReference type="SAM" id="Phobius"/>
    </source>
</evidence>
<evidence type="ECO:0000256" key="4">
    <source>
        <dbReference type="ARBA" id="ARBA00022448"/>
    </source>
</evidence>
<dbReference type="RefSeq" id="XP_040761144.1">
    <property type="nucleotide sequence ID" value="XM_040904829.1"/>
</dbReference>
<keyword evidence="6 14" id="KW-0812">Transmembrane</keyword>
<dbReference type="AlphaFoldDB" id="A0A165CTE2"/>
<evidence type="ECO:0000313" key="16">
    <source>
        <dbReference type="Proteomes" id="UP000076871"/>
    </source>
</evidence>
<evidence type="ECO:0000256" key="5">
    <source>
        <dbReference type="ARBA" id="ARBA00022660"/>
    </source>
</evidence>
<dbReference type="InterPro" id="IPR009866">
    <property type="entry name" value="NADH_UbQ_OxRdtase_NDUFB4_su"/>
</dbReference>
<dbReference type="GO" id="GO:0005743">
    <property type="term" value="C:mitochondrial inner membrane"/>
    <property type="evidence" value="ECO:0007669"/>
    <property type="project" value="UniProtKB-SubCell"/>
</dbReference>
<evidence type="ECO:0000256" key="7">
    <source>
        <dbReference type="ARBA" id="ARBA00022792"/>
    </source>
</evidence>
<comment type="subcellular location">
    <subcellularLocation>
        <location evidence="1">Mitochondrion inner membrane</location>
        <topology evidence="1">Single-pass membrane protein</topology>
    </subcellularLocation>
</comment>
<evidence type="ECO:0000256" key="6">
    <source>
        <dbReference type="ARBA" id="ARBA00022692"/>
    </source>
</evidence>
<dbReference type="STRING" id="1314785.A0A165CTE2"/>
<feature type="non-terminal residue" evidence="15">
    <location>
        <position position="1"/>
    </location>
</feature>
<evidence type="ECO:0000256" key="2">
    <source>
        <dbReference type="ARBA" id="ARBA00007260"/>
    </source>
</evidence>
<dbReference type="Proteomes" id="UP000076871">
    <property type="component" value="Unassembled WGS sequence"/>
</dbReference>
<gene>
    <name evidence="15" type="ORF">LAESUDRAFT_659799</name>
</gene>
<dbReference type="EMBL" id="KV427644">
    <property type="protein sequence ID" value="KZT03404.1"/>
    <property type="molecule type" value="Genomic_DNA"/>
</dbReference>
<organism evidence="15 16">
    <name type="scientific">Laetiporus sulphureus 93-53</name>
    <dbReference type="NCBI Taxonomy" id="1314785"/>
    <lineage>
        <taxon>Eukaryota</taxon>
        <taxon>Fungi</taxon>
        <taxon>Dikarya</taxon>
        <taxon>Basidiomycota</taxon>
        <taxon>Agaricomycotina</taxon>
        <taxon>Agaricomycetes</taxon>
        <taxon>Polyporales</taxon>
        <taxon>Laetiporus</taxon>
    </lineage>
</organism>
<keyword evidence="10" id="KW-0496">Mitochondrion</keyword>
<comment type="similarity">
    <text evidence="2">Belongs to the complex I NDUFB4 subunit family.</text>
</comment>
<name>A0A165CTE2_9APHY</name>
<feature type="transmembrane region" description="Helical" evidence="14">
    <location>
        <begin position="25"/>
        <end position="44"/>
    </location>
</feature>
<keyword evidence="5" id="KW-0679">Respiratory chain</keyword>
<evidence type="ECO:0000256" key="11">
    <source>
        <dbReference type="ARBA" id="ARBA00023136"/>
    </source>
</evidence>
<dbReference type="InParanoid" id="A0A165CTE2"/>
<evidence type="ECO:0000313" key="15">
    <source>
        <dbReference type="EMBL" id="KZT03404.1"/>
    </source>
</evidence>
<dbReference type="OrthoDB" id="15108at2759"/>
<evidence type="ECO:0000256" key="13">
    <source>
        <dbReference type="ARBA" id="ARBA00030987"/>
    </source>
</evidence>
<proteinExistence type="inferred from homology"/>
<protein>
    <recommendedName>
        <fullName evidence="3">NADH dehydrogenase [ubiquinone] 1 beta subcomplex subunit 4</fullName>
    </recommendedName>
    <alternativeName>
        <fullName evidence="12">Complex I-B15</fullName>
    </alternativeName>
    <alternativeName>
        <fullName evidence="13">NADH-ubiquinone oxidoreductase B15 subunit</fullName>
    </alternativeName>
</protein>
<keyword evidence="9 14" id="KW-1133">Transmembrane helix</keyword>
<keyword evidence="4" id="KW-0813">Transport</keyword>
<evidence type="ECO:0000256" key="9">
    <source>
        <dbReference type="ARBA" id="ARBA00022989"/>
    </source>
</evidence>
<reference evidence="15 16" key="1">
    <citation type="journal article" date="2016" name="Mol. Biol. Evol.">
        <title>Comparative Genomics of Early-Diverging Mushroom-Forming Fungi Provides Insights into the Origins of Lignocellulose Decay Capabilities.</title>
        <authorList>
            <person name="Nagy L.G."/>
            <person name="Riley R."/>
            <person name="Tritt A."/>
            <person name="Adam C."/>
            <person name="Daum C."/>
            <person name="Floudas D."/>
            <person name="Sun H."/>
            <person name="Yadav J.S."/>
            <person name="Pangilinan J."/>
            <person name="Larsson K.H."/>
            <person name="Matsuura K."/>
            <person name="Barry K."/>
            <person name="Labutti K."/>
            <person name="Kuo R."/>
            <person name="Ohm R.A."/>
            <person name="Bhattacharya S.S."/>
            <person name="Shirouzu T."/>
            <person name="Yoshinaga Y."/>
            <person name="Martin F.M."/>
            <person name="Grigoriev I.V."/>
            <person name="Hibbett D.S."/>
        </authorList>
    </citation>
    <scope>NUCLEOTIDE SEQUENCE [LARGE SCALE GENOMIC DNA]</scope>
    <source>
        <strain evidence="15 16">93-53</strain>
    </source>
</reference>
<evidence type="ECO:0000256" key="8">
    <source>
        <dbReference type="ARBA" id="ARBA00022982"/>
    </source>
</evidence>
<evidence type="ECO:0000256" key="1">
    <source>
        <dbReference type="ARBA" id="ARBA00004434"/>
    </source>
</evidence>
<keyword evidence="7" id="KW-0999">Mitochondrion inner membrane</keyword>
<keyword evidence="8" id="KW-0249">Electron transport</keyword>
<evidence type="ECO:0000256" key="10">
    <source>
        <dbReference type="ARBA" id="ARBA00023128"/>
    </source>
</evidence>
<dbReference type="GeneID" id="63821859"/>
<keyword evidence="16" id="KW-1185">Reference proteome</keyword>
<dbReference type="Pfam" id="PF07225">
    <property type="entry name" value="NDUF_B4"/>
    <property type="match status" value="1"/>
</dbReference>
<dbReference type="PANTHER" id="PTHR39476">
    <property type="entry name" value="NADH:UBIQUINONE OXIDOREDUCTASE 6.6KD SUBUNIT"/>
    <property type="match status" value="1"/>
</dbReference>
<accession>A0A165CTE2</accession>
<evidence type="ECO:0000256" key="3">
    <source>
        <dbReference type="ARBA" id="ARBA00018681"/>
    </source>
</evidence>
<dbReference type="PANTHER" id="PTHR39476:SF1">
    <property type="entry name" value="NADH DEHYDROGENASE [UBIQUINONE] 1 BETA SUBCOMPLEX SUBUNIT 4"/>
    <property type="match status" value="1"/>
</dbReference>
<evidence type="ECO:0000256" key="12">
    <source>
        <dbReference type="ARBA" id="ARBA00030212"/>
    </source>
</evidence>
<keyword evidence="11 14" id="KW-0472">Membrane</keyword>
<sequence length="71" mass="8173">DPAIERWGAMRTDVYKHFRFTPKTTIQSIVGMIVIPGALFYLAYDQDWSWAGKLKSETLYRVPPPAPESEE</sequence>